<feature type="domain" description="NADH:flavin oxidoreductase/NADH oxidase N-terminal" evidence="6">
    <location>
        <begin position="4"/>
        <end position="322"/>
    </location>
</feature>
<organism evidence="7 8">
    <name type="scientific">Acidaminobacter hydrogenoformans DSM 2784</name>
    <dbReference type="NCBI Taxonomy" id="1120920"/>
    <lineage>
        <taxon>Bacteria</taxon>
        <taxon>Bacillati</taxon>
        <taxon>Bacillota</taxon>
        <taxon>Clostridia</taxon>
        <taxon>Peptostreptococcales</taxon>
        <taxon>Acidaminobacteraceae</taxon>
        <taxon>Acidaminobacter</taxon>
    </lineage>
</organism>
<proteinExistence type="predicted"/>
<accession>A0A1G5S7K9</accession>
<evidence type="ECO:0000256" key="5">
    <source>
        <dbReference type="ARBA" id="ARBA00023002"/>
    </source>
</evidence>
<dbReference type="Proteomes" id="UP000199208">
    <property type="component" value="Unassembled WGS sequence"/>
</dbReference>
<evidence type="ECO:0000256" key="2">
    <source>
        <dbReference type="ARBA" id="ARBA00022630"/>
    </source>
</evidence>
<dbReference type="GO" id="GO:0010181">
    <property type="term" value="F:FMN binding"/>
    <property type="evidence" value="ECO:0007669"/>
    <property type="project" value="InterPro"/>
</dbReference>
<evidence type="ECO:0000256" key="4">
    <source>
        <dbReference type="ARBA" id="ARBA00022857"/>
    </source>
</evidence>
<comment type="cofactor">
    <cofactor evidence="1">
        <name>FMN</name>
        <dbReference type="ChEBI" id="CHEBI:58210"/>
    </cofactor>
</comment>
<protein>
    <submittedName>
        <fullName evidence="7">NADPH2 dehydrogenase</fullName>
    </submittedName>
</protein>
<evidence type="ECO:0000256" key="3">
    <source>
        <dbReference type="ARBA" id="ARBA00022643"/>
    </source>
</evidence>
<evidence type="ECO:0000313" key="8">
    <source>
        <dbReference type="Proteomes" id="UP000199208"/>
    </source>
</evidence>
<dbReference type="GO" id="GO:0050661">
    <property type="term" value="F:NADP binding"/>
    <property type="evidence" value="ECO:0007669"/>
    <property type="project" value="InterPro"/>
</dbReference>
<dbReference type="Pfam" id="PF00724">
    <property type="entry name" value="Oxidored_FMN"/>
    <property type="match status" value="1"/>
</dbReference>
<gene>
    <name evidence="7" type="ORF">SAMN03080599_02953</name>
</gene>
<sequence>MKRLFEPLELKKLKLKNRIVMPPMCMYSAEEGLANAFHETHYTTRAMGGTGLIIVEATGVLPQGRISDHCLGLWNDAQGEALSRVVERVHAAGAKIGIQLIHAGRKSTVTGRPLQAPSAVRFSEDFPVPEEMSKTEIEEVVEAYRSAALRALNAGFDLVEIHAAHGYLINQFLSPLVNYRSDAYGENQFLLLTEVVQSVRSVWPVEMPLSVRISAEEYDKGGLHPEDLASGILGANLQALGVDLLHVSSGGVVSAPVRDFPGYQLEFARVIGTTTGIPTITGGRMTDPVHVEDVLALPGIDLVFLGRELLRNPYWPLAAAQRLGVEIEWPKQYERARYK</sequence>
<keyword evidence="4" id="KW-0521">NADP</keyword>
<dbReference type="RefSeq" id="WP_092592806.1">
    <property type="nucleotide sequence ID" value="NZ_FMWL01000021.1"/>
</dbReference>
<dbReference type="STRING" id="1120920.SAMN03080599_02953"/>
<name>A0A1G5S7K9_9FIRM</name>
<dbReference type="InterPro" id="IPR013785">
    <property type="entry name" value="Aldolase_TIM"/>
</dbReference>
<reference evidence="7 8" key="1">
    <citation type="submission" date="2016-10" db="EMBL/GenBank/DDBJ databases">
        <authorList>
            <person name="de Groot N.N."/>
        </authorList>
    </citation>
    <scope>NUCLEOTIDE SEQUENCE [LARGE SCALE GENOMIC DNA]</scope>
    <source>
        <strain evidence="7 8">DSM 2784</strain>
    </source>
</reference>
<keyword evidence="2" id="KW-0285">Flavoprotein</keyword>
<dbReference type="GO" id="GO:0003959">
    <property type="term" value="F:NADPH dehydrogenase activity"/>
    <property type="evidence" value="ECO:0007669"/>
    <property type="project" value="InterPro"/>
</dbReference>
<dbReference type="PANTHER" id="PTHR43303:SF4">
    <property type="entry name" value="NADPH DEHYDROGENASE C23G7.10C-RELATED"/>
    <property type="match status" value="1"/>
</dbReference>
<dbReference type="PANTHER" id="PTHR43303">
    <property type="entry name" value="NADPH DEHYDROGENASE C23G7.10C-RELATED"/>
    <property type="match status" value="1"/>
</dbReference>
<dbReference type="AlphaFoldDB" id="A0A1G5S7K9"/>
<dbReference type="EMBL" id="FMWL01000021">
    <property type="protein sequence ID" value="SCZ81701.1"/>
    <property type="molecule type" value="Genomic_DNA"/>
</dbReference>
<keyword evidence="5" id="KW-0560">Oxidoreductase</keyword>
<keyword evidence="8" id="KW-1185">Reference proteome</keyword>
<keyword evidence="3" id="KW-0288">FMN</keyword>
<dbReference type="OrthoDB" id="9772736at2"/>
<dbReference type="SUPFAM" id="SSF51395">
    <property type="entry name" value="FMN-linked oxidoreductases"/>
    <property type="match status" value="1"/>
</dbReference>
<dbReference type="InterPro" id="IPR044152">
    <property type="entry name" value="YqjM-like"/>
</dbReference>
<dbReference type="InterPro" id="IPR001155">
    <property type="entry name" value="OxRdtase_FMN_N"/>
</dbReference>
<evidence type="ECO:0000313" key="7">
    <source>
        <dbReference type="EMBL" id="SCZ81701.1"/>
    </source>
</evidence>
<dbReference type="Gene3D" id="3.20.20.70">
    <property type="entry name" value="Aldolase class I"/>
    <property type="match status" value="1"/>
</dbReference>
<evidence type="ECO:0000259" key="6">
    <source>
        <dbReference type="Pfam" id="PF00724"/>
    </source>
</evidence>
<evidence type="ECO:0000256" key="1">
    <source>
        <dbReference type="ARBA" id="ARBA00001917"/>
    </source>
</evidence>